<dbReference type="EMBL" id="CP003944">
    <property type="protein sequence ID" value="AFZ51982.1"/>
    <property type="molecule type" value="Genomic_DNA"/>
</dbReference>
<gene>
    <name evidence="1" type="ORF">Dacsa_3494</name>
</gene>
<reference evidence="1" key="1">
    <citation type="submission" date="2012-04" db="EMBL/GenBank/DDBJ databases">
        <title>Finished genome of Dactylococcopsis salina PCC 8305.</title>
        <authorList>
            <consortium name="US DOE Joint Genome Institute"/>
            <person name="Gugger M."/>
            <person name="Coursin T."/>
            <person name="Rippka R."/>
            <person name="Tandeau De Marsac N."/>
            <person name="Huntemann M."/>
            <person name="Wei C.-L."/>
            <person name="Han J."/>
            <person name="Detter J.C."/>
            <person name="Han C."/>
            <person name="Tapia R."/>
            <person name="Daligault H."/>
            <person name="Chen A."/>
            <person name="Krypides N."/>
            <person name="Mavromatis K."/>
            <person name="Markowitz V."/>
            <person name="Szeto E."/>
            <person name="Ivanova N."/>
            <person name="Ovchinnikova G."/>
            <person name="Pagani I."/>
            <person name="Pati A."/>
            <person name="Goodwin L."/>
            <person name="Peters L."/>
            <person name="Pitluck S."/>
            <person name="Woyke T."/>
            <person name="Kerfeld C."/>
        </authorList>
    </citation>
    <scope>NUCLEOTIDE SEQUENCE [LARGE SCALE GENOMIC DNA]</scope>
    <source>
        <strain evidence="1">PCC 8305</strain>
    </source>
</reference>
<dbReference type="STRING" id="13035.Dacsa_3494"/>
<evidence type="ECO:0000313" key="1">
    <source>
        <dbReference type="EMBL" id="AFZ51982.1"/>
    </source>
</evidence>
<protein>
    <submittedName>
        <fullName evidence="1">Uncharacterized protein</fullName>
    </submittedName>
</protein>
<dbReference type="Proteomes" id="UP000010482">
    <property type="component" value="Chromosome"/>
</dbReference>
<dbReference type="KEGG" id="dsl:Dacsa_3494"/>
<keyword evidence="2" id="KW-1185">Reference proteome</keyword>
<dbReference type="PATRIC" id="fig|13035.3.peg.3956"/>
<dbReference type="HOGENOM" id="CLU_114518_1_0_3"/>
<proteinExistence type="predicted"/>
<organism evidence="1 2">
    <name type="scientific">Dactylococcopsis salina (strain PCC 8305)</name>
    <name type="common">Myxobactron salinum</name>
    <dbReference type="NCBI Taxonomy" id="13035"/>
    <lineage>
        <taxon>Bacteria</taxon>
        <taxon>Bacillati</taxon>
        <taxon>Cyanobacteriota</taxon>
        <taxon>Cyanophyceae</taxon>
        <taxon>Nodosilineales</taxon>
        <taxon>Cymatolegaceae</taxon>
        <taxon>Dactylococcopsis</taxon>
    </lineage>
</organism>
<accession>K9YZR9</accession>
<sequence>MTFVYQWLQPSQFLLTLLTTLALLTLPMFSVIARPIEMMKNNQSTFQEGTYIYGQSPQPNEIGNEYVVFEVTDGKLVGVLYMPHSEFSCFEGEIKGDELDLIVDHPYDDTTNRYSIALESVSPVASRDETMKTPLTLKGYHPLEELSPNDERMLAHCQTAF</sequence>
<dbReference type="eggNOG" id="COG3170">
    <property type="taxonomic scope" value="Bacteria"/>
</dbReference>
<name>K9YZR9_DACS8</name>
<evidence type="ECO:0000313" key="2">
    <source>
        <dbReference type="Proteomes" id="UP000010482"/>
    </source>
</evidence>
<dbReference type="AlphaFoldDB" id="K9YZR9"/>